<dbReference type="GO" id="GO:0003824">
    <property type="term" value="F:catalytic activity"/>
    <property type="evidence" value="ECO:0007669"/>
    <property type="project" value="InterPro"/>
</dbReference>
<evidence type="ECO:0000313" key="4">
    <source>
        <dbReference type="Proteomes" id="UP000663853"/>
    </source>
</evidence>
<dbReference type="Gene3D" id="3.90.226.10">
    <property type="entry name" value="2-enoyl-CoA Hydratase, Chain A, domain 1"/>
    <property type="match status" value="1"/>
</dbReference>
<evidence type="ECO:0000313" key="3">
    <source>
        <dbReference type="EMBL" id="CAE6440746.1"/>
    </source>
</evidence>
<dbReference type="EMBL" id="CAJMXA010000721">
    <property type="protein sequence ID" value="CAE6440746.1"/>
    <property type="molecule type" value="Genomic_DNA"/>
</dbReference>
<dbReference type="InterPro" id="IPR029045">
    <property type="entry name" value="ClpP/crotonase-like_dom_sf"/>
</dbReference>
<dbReference type="CDD" id="cd06558">
    <property type="entry name" value="crotonase-like"/>
    <property type="match status" value="1"/>
</dbReference>
<organism evidence="3 4">
    <name type="scientific">Rhizoctonia solani</name>
    <dbReference type="NCBI Taxonomy" id="456999"/>
    <lineage>
        <taxon>Eukaryota</taxon>
        <taxon>Fungi</taxon>
        <taxon>Dikarya</taxon>
        <taxon>Basidiomycota</taxon>
        <taxon>Agaricomycotina</taxon>
        <taxon>Agaricomycetes</taxon>
        <taxon>Cantharellales</taxon>
        <taxon>Ceratobasidiaceae</taxon>
        <taxon>Rhizoctonia</taxon>
    </lineage>
</organism>
<comment type="caution">
    <text evidence="3">The sequence shown here is derived from an EMBL/GenBank/DDBJ whole genome shotgun (WGS) entry which is preliminary data.</text>
</comment>
<dbReference type="Proteomes" id="UP000663853">
    <property type="component" value="Unassembled WGS sequence"/>
</dbReference>
<protein>
    <recommendedName>
        <fullName evidence="5">Enoyl-CoA hydratase</fullName>
    </recommendedName>
</protein>
<dbReference type="GO" id="GO:0006635">
    <property type="term" value="P:fatty acid beta-oxidation"/>
    <property type="evidence" value="ECO:0007669"/>
    <property type="project" value="TreeGrafter"/>
</dbReference>
<comment type="similarity">
    <text evidence="1 2">Belongs to the enoyl-CoA hydratase/isomerase family.</text>
</comment>
<dbReference type="GO" id="GO:0005739">
    <property type="term" value="C:mitochondrion"/>
    <property type="evidence" value="ECO:0007669"/>
    <property type="project" value="TreeGrafter"/>
</dbReference>
<evidence type="ECO:0008006" key="5">
    <source>
        <dbReference type="Google" id="ProtNLM"/>
    </source>
</evidence>
<dbReference type="PROSITE" id="PS00166">
    <property type="entry name" value="ENOYL_COA_HYDRATASE"/>
    <property type="match status" value="1"/>
</dbReference>
<dbReference type="PANTHER" id="PTHR11941:SF158">
    <property type="entry name" value="ENOYL-COA HYDRATASE (AFU_ORTHOLOGUE AFUA_2G10650)"/>
    <property type="match status" value="1"/>
</dbReference>
<sequence>MECSAADYSKASTSPSQPVITLADSAFLVPPRSTFSSTSAMSKSQKAPRFLTTAPPPHGPHLVLSYPGKHILQLTLNRPRSLNAMTDDLKEDIGRVMDWFEAESSLWVVIVTGTGRAFCAGQDLKNWKKKQDAGSRREAEEMAEDTNGFGSLARRRCVKPIVAAVNGIAMGGGVEILMNCDLVVASRDAKLGLPEVKRGVVAAAGGIPRLQRIAGHQFAAELLLTGRTITAEEAHTKYRFVTSVVPPSQVLSTAINLAKEIVLNSPDAVWSTKKALLDGQQYASLEEAVIKHNLSEESKRVYRGENIREGLAAFGEKRKPVWANPKL</sequence>
<name>A0A8H3AUC7_9AGAM</name>
<dbReference type="InterPro" id="IPR018376">
    <property type="entry name" value="Enoyl-CoA_hyd/isom_CS"/>
</dbReference>
<reference evidence="3" key="1">
    <citation type="submission" date="2021-01" db="EMBL/GenBank/DDBJ databases">
        <authorList>
            <person name="Kaushik A."/>
        </authorList>
    </citation>
    <scope>NUCLEOTIDE SEQUENCE</scope>
    <source>
        <strain evidence="3">AG6-10EEA</strain>
    </source>
</reference>
<accession>A0A8H3AUC7</accession>
<evidence type="ECO:0000256" key="1">
    <source>
        <dbReference type="ARBA" id="ARBA00005254"/>
    </source>
</evidence>
<proteinExistence type="inferred from homology"/>
<gene>
    <name evidence="3" type="ORF">RDB_LOCUS36390</name>
</gene>
<dbReference type="PANTHER" id="PTHR11941">
    <property type="entry name" value="ENOYL-COA HYDRATASE-RELATED"/>
    <property type="match status" value="1"/>
</dbReference>
<dbReference type="Pfam" id="PF00378">
    <property type="entry name" value="ECH_1"/>
    <property type="match status" value="1"/>
</dbReference>
<dbReference type="InterPro" id="IPR001753">
    <property type="entry name" value="Enoyl-CoA_hydra/iso"/>
</dbReference>
<dbReference type="AlphaFoldDB" id="A0A8H3AUC7"/>
<evidence type="ECO:0000256" key="2">
    <source>
        <dbReference type="RuleBase" id="RU003707"/>
    </source>
</evidence>
<dbReference type="SUPFAM" id="SSF52096">
    <property type="entry name" value="ClpP/crotonase"/>
    <property type="match status" value="1"/>
</dbReference>